<dbReference type="EMBL" id="AQHF01000028">
    <property type="protein sequence ID" value="MBE0347916.1"/>
    <property type="molecule type" value="Genomic_DNA"/>
</dbReference>
<keyword evidence="2" id="KW-1185">Reference proteome</keyword>
<comment type="caution">
    <text evidence="1">The sequence shown here is derived from an EMBL/GenBank/DDBJ whole genome shotgun (WGS) entry which is preliminary data.</text>
</comment>
<gene>
    <name evidence="1" type="ORF">PPEP_a4297</name>
</gene>
<name>A0A8I0MY03_9GAMM</name>
<proteinExistence type="predicted"/>
<evidence type="ECO:0000313" key="1">
    <source>
        <dbReference type="EMBL" id="MBE0347916.1"/>
    </source>
</evidence>
<dbReference type="RefSeq" id="WP_128731777.1">
    <property type="nucleotide sequence ID" value="NZ_AQHF01000028.1"/>
</dbReference>
<accession>A0A8I0MY03</accession>
<dbReference type="AlphaFoldDB" id="A0A8I0MY03"/>
<organism evidence="1 2">
    <name type="scientific">Pseudoalteromonas peptidolytica F12-50-A1</name>
    <dbReference type="NCBI Taxonomy" id="1315280"/>
    <lineage>
        <taxon>Bacteria</taxon>
        <taxon>Pseudomonadati</taxon>
        <taxon>Pseudomonadota</taxon>
        <taxon>Gammaproteobacteria</taxon>
        <taxon>Alteromonadales</taxon>
        <taxon>Pseudoalteromonadaceae</taxon>
        <taxon>Pseudoalteromonas</taxon>
    </lineage>
</organism>
<sequence length="107" mass="12424">MNTDNFCTSFYQYGDSIGMYQPTCCDVTNMSFNLPLDQHNDSLTQLKLVSDLFSPPQTPSQDKEPESSLHFTYFEKIVGYWQGDYHHFLCATQLNDRSSDLYFSDYS</sequence>
<protein>
    <submittedName>
        <fullName evidence="1">Uncharacterized protein</fullName>
    </submittedName>
</protein>
<evidence type="ECO:0000313" key="2">
    <source>
        <dbReference type="Proteomes" id="UP000660708"/>
    </source>
</evidence>
<dbReference type="Proteomes" id="UP000660708">
    <property type="component" value="Unassembled WGS sequence"/>
</dbReference>
<reference evidence="1 2" key="1">
    <citation type="submission" date="2015-06" db="EMBL/GenBank/DDBJ databases">
        <title>Genome sequence of Pseudoalteromonas peptidolytica.</title>
        <authorList>
            <person name="Xie B.-B."/>
            <person name="Rong J.-C."/>
            <person name="Qin Q.-L."/>
            <person name="Zhang Y.-Z."/>
        </authorList>
    </citation>
    <scope>NUCLEOTIDE SEQUENCE [LARGE SCALE GENOMIC DNA]</scope>
    <source>
        <strain evidence="1 2">F12-50-A1</strain>
    </source>
</reference>